<evidence type="ECO:0000256" key="10">
    <source>
        <dbReference type="ARBA" id="ARBA00048954"/>
    </source>
</evidence>
<dbReference type="GO" id="GO:0005524">
    <property type="term" value="F:ATP binding"/>
    <property type="evidence" value="ECO:0007669"/>
    <property type="project" value="UniProtKB-UniRule"/>
</dbReference>
<keyword evidence="6 12" id="KW-0347">Helicase</keyword>
<keyword evidence="3 12" id="KW-0235">DNA replication</keyword>
<keyword evidence="14" id="KW-0614">Plasmid</keyword>
<dbReference type="GO" id="GO:0043139">
    <property type="term" value="F:5'-3' DNA helicase activity"/>
    <property type="evidence" value="ECO:0007669"/>
    <property type="project" value="UniProtKB-EC"/>
</dbReference>
<keyword evidence="5 12" id="KW-0378">Hydrolase</keyword>
<dbReference type="SUPFAM" id="SSF48024">
    <property type="entry name" value="N-terminal domain of DnaB helicase"/>
    <property type="match status" value="1"/>
</dbReference>
<dbReference type="InterPro" id="IPR007692">
    <property type="entry name" value="DNA_helicase_DnaB"/>
</dbReference>
<sequence>MINRNQKSLPALVVDMPYSVIAEGSVLGSLMLNNDCWNDVSVIIKASDFWLNVHRYTFEAMAGLVASGRPIDLITLSEELERQGNIDQVGGFAGLAEMSKRTPSAANVLHYAEVVAEKSRLRALLQTVGTIVADVQSPGAESARILDALETRMFALAEQWHKGVKDEDLLAVLDRMVARLENDIGSEGLTGTPSGYRELDQYTCGLQDGDLVLLAARPSMGKTALATGICTGALEGTSKPVFIFTIEMKPEQLALRMTSALGRIPLESLRSAQLNNEDWARFSGAMGKITSEWKGRLIFDGSSQMTPAILRARARRYVRQHGKPALIMMDYLQLMRSPGEENRTQEIAQISRSLKALAKELDCPVLALSQLNRSVESRADKRPNNGDLRDSGALEQDADLIMMLYRDEVYNASSPDAGTAEIIITKQRQGQTGTVKVRFDGRFTLFEDFPEGHHGLSDGGYRA</sequence>
<dbReference type="EC" id="5.6.2.3" evidence="11 12"/>
<comment type="similarity">
    <text evidence="1 12">Belongs to the helicase family. DnaB subfamily.</text>
</comment>
<dbReference type="InterPro" id="IPR007694">
    <property type="entry name" value="DNA_helicase_DnaB-like_C"/>
</dbReference>
<evidence type="ECO:0000256" key="4">
    <source>
        <dbReference type="ARBA" id="ARBA00022741"/>
    </source>
</evidence>
<dbReference type="EMBL" id="CP055905">
    <property type="protein sequence ID" value="QMR42895.1"/>
    <property type="molecule type" value="Genomic_DNA"/>
</dbReference>
<dbReference type="Proteomes" id="UP000514462">
    <property type="component" value="Plasmid pRHBSTW-00938_2"/>
</dbReference>
<evidence type="ECO:0000256" key="1">
    <source>
        <dbReference type="ARBA" id="ARBA00008428"/>
    </source>
</evidence>
<dbReference type="GO" id="GO:0006269">
    <property type="term" value="P:DNA replication, synthesis of primer"/>
    <property type="evidence" value="ECO:0007669"/>
    <property type="project" value="UniProtKB-UniRule"/>
</dbReference>
<evidence type="ECO:0000256" key="9">
    <source>
        <dbReference type="ARBA" id="ARBA00023235"/>
    </source>
</evidence>
<keyword evidence="2 12" id="KW-0639">Primosome</keyword>
<protein>
    <recommendedName>
        <fullName evidence="11 12">Replicative DNA helicase</fullName>
        <ecNumber evidence="11 12">5.6.2.3</ecNumber>
    </recommendedName>
</protein>
<comment type="function">
    <text evidence="12">The main replicative DNA helicase, it participates in initiation and elongation during chromosome replication. Travels ahead of the DNA replisome, separating dsDNA into templates for DNA synthesis. A processive ATP-dependent 5'-3' DNA helicase it has DNA-dependent ATPase activity.</text>
</comment>
<evidence type="ECO:0000256" key="6">
    <source>
        <dbReference type="ARBA" id="ARBA00022806"/>
    </source>
</evidence>
<dbReference type="InterPro" id="IPR003593">
    <property type="entry name" value="AAA+_ATPase"/>
</dbReference>
<dbReference type="GO" id="GO:0005829">
    <property type="term" value="C:cytosol"/>
    <property type="evidence" value="ECO:0007669"/>
    <property type="project" value="TreeGrafter"/>
</dbReference>
<evidence type="ECO:0000256" key="8">
    <source>
        <dbReference type="ARBA" id="ARBA00023125"/>
    </source>
</evidence>
<dbReference type="GO" id="GO:0016787">
    <property type="term" value="F:hydrolase activity"/>
    <property type="evidence" value="ECO:0007669"/>
    <property type="project" value="UniProtKB-KW"/>
</dbReference>
<evidence type="ECO:0000256" key="11">
    <source>
        <dbReference type="NCBIfam" id="TIGR00665"/>
    </source>
</evidence>
<dbReference type="PANTHER" id="PTHR30153">
    <property type="entry name" value="REPLICATIVE DNA HELICASE DNAB"/>
    <property type="match status" value="1"/>
</dbReference>
<name>A0AAP9R2F7_KLEAE</name>
<dbReference type="SUPFAM" id="SSF52540">
    <property type="entry name" value="P-loop containing nucleoside triphosphate hydrolases"/>
    <property type="match status" value="1"/>
</dbReference>
<geneLocation type="plasmid" evidence="15">
    <name>prhbstw-00938_2</name>
</geneLocation>
<dbReference type="AlphaFoldDB" id="A0AAP9R2F7"/>
<evidence type="ECO:0000256" key="12">
    <source>
        <dbReference type="RuleBase" id="RU362085"/>
    </source>
</evidence>
<dbReference type="PROSITE" id="PS51199">
    <property type="entry name" value="SF4_HELICASE"/>
    <property type="match status" value="1"/>
</dbReference>
<dbReference type="Gene3D" id="1.10.860.10">
    <property type="entry name" value="DNAb Helicase, Chain A"/>
    <property type="match status" value="1"/>
</dbReference>
<organism evidence="14 15">
    <name type="scientific">Klebsiella aerogenes</name>
    <name type="common">Enterobacter aerogenes</name>
    <dbReference type="NCBI Taxonomy" id="548"/>
    <lineage>
        <taxon>Bacteria</taxon>
        <taxon>Pseudomonadati</taxon>
        <taxon>Pseudomonadota</taxon>
        <taxon>Gammaproteobacteria</taxon>
        <taxon>Enterobacterales</taxon>
        <taxon>Enterobacteriaceae</taxon>
        <taxon>Klebsiella/Raoultella group</taxon>
        <taxon>Klebsiella</taxon>
    </lineage>
</organism>
<dbReference type="InterPro" id="IPR027417">
    <property type="entry name" value="P-loop_NTPase"/>
</dbReference>
<dbReference type="NCBIfam" id="TIGR00665">
    <property type="entry name" value="DnaB"/>
    <property type="match status" value="1"/>
</dbReference>
<feature type="domain" description="SF4 helicase" evidence="13">
    <location>
        <begin position="185"/>
        <end position="453"/>
    </location>
</feature>
<dbReference type="GO" id="GO:1990077">
    <property type="term" value="C:primosome complex"/>
    <property type="evidence" value="ECO:0007669"/>
    <property type="project" value="UniProtKB-UniRule"/>
</dbReference>
<dbReference type="RefSeq" id="WP_182015667.1">
    <property type="nucleotide sequence ID" value="NZ_CP055905.1"/>
</dbReference>
<evidence type="ECO:0000313" key="15">
    <source>
        <dbReference type="Proteomes" id="UP000514462"/>
    </source>
</evidence>
<reference evidence="15" key="1">
    <citation type="submission" date="2020-06" db="EMBL/GenBank/DDBJ databases">
        <title>REHAB project genomes.</title>
        <authorList>
            <person name="Shaw L.P."/>
        </authorList>
    </citation>
    <scope>NUCLEOTIDE SEQUENCE [LARGE SCALE GENOMIC DNA]</scope>
    <source>
        <strain evidence="15">RHBSTW-00938</strain>
        <plasmid evidence="15">prhbstw-00938_2</plasmid>
    </source>
</reference>
<dbReference type="InterPro" id="IPR007693">
    <property type="entry name" value="DNA_helicase_DnaB-like_N"/>
</dbReference>
<dbReference type="InterPro" id="IPR016136">
    <property type="entry name" value="DNA_helicase_N/primase_C"/>
</dbReference>
<dbReference type="Pfam" id="PF00772">
    <property type="entry name" value="DnaB"/>
    <property type="match status" value="1"/>
</dbReference>
<dbReference type="CDD" id="cd00984">
    <property type="entry name" value="DnaB_C"/>
    <property type="match status" value="1"/>
</dbReference>
<dbReference type="SMART" id="SM00382">
    <property type="entry name" value="AAA"/>
    <property type="match status" value="1"/>
</dbReference>
<keyword evidence="9" id="KW-0413">Isomerase</keyword>
<dbReference type="GO" id="GO:0003677">
    <property type="term" value="F:DNA binding"/>
    <property type="evidence" value="ECO:0007669"/>
    <property type="project" value="UniProtKB-UniRule"/>
</dbReference>
<evidence type="ECO:0000313" key="14">
    <source>
        <dbReference type="EMBL" id="QMR42895.1"/>
    </source>
</evidence>
<accession>A0AAP9R2F7</accession>
<dbReference type="PANTHER" id="PTHR30153:SF2">
    <property type="entry name" value="REPLICATIVE DNA HELICASE"/>
    <property type="match status" value="1"/>
</dbReference>
<gene>
    <name evidence="14" type="primary">dnaB</name>
    <name evidence="14" type="ORF">HV331_25600</name>
</gene>
<keyword evidence="8 12" id="KW-0238">DNA-binding</keyword>
<evidence type="ECO:0000256" key="7">
    <source>
        <dbReference type="ARBA" id="ARBA00022840"/>
    </source>
</evidence>
<dbReference type="Pfam" id="PF03796">
    <property type="entry name" value="DnaB_C"/>
    <property type="match status" value="1"/>
</dbReference>
<dbReference type="Gene3D" id="3.40.50.300">
    <property type="entry name" value="P-loop containing nucleotide triphosphate hydrolases"/>
    <property type="match status" value="1"/>
</dbReference>
<proteinExistence type="inferred from homology"/>
<dbReference type="InterPro" id="IPR036185">
    <property type="entry name" value="DNA_heli_DnaB-like_N_sf"/>
</dbReference>
<evidence type="ECO:0000256" key="2">
    <source>
        <dbReference type="ARBA" id="ARBA00022515"/>
    </source>
</evidence>
<keyword evidence="7 12" id="KW-0067">ATP-binding</keyword>
<evidence type="ECO:0000256" key="5">
    <source>
        <dbReference type="ARBA" id="ARBA00022801"/>
    </source>
</evidence>
<evidence type="ECO:0000256" key="3">
    <source>
        <dbReference type="ARBA" id="ARBA00022705"/>
    </source>
</evidence>
<evidence type="ECO:0000259" key="13">
    <source>
        <dbReference type="PROSITE" id="PS51199"/>
    </source>
</evidence>
<keyword evidence="4 12" id="KW-0547">Nucleotide-binding</keyword>
<comment type="catalytic activity">
    <reaction evidence="10 12">
        <text>ATP + H2O = ADP + phosphate + H(+)</text>
        <dbReference type="Rhea" id="RHEA:13065"/>
        <dbReference type="ChEBI" id="CHEBI:15377"/>
        <dbReference type="ChEBI" id="CHEBI:15378"/>
        <dbReference type="ChEBI" id="CHEBI:30616"/>
        <dbReference type="ChEBI" id="CHEBI:43474"/>
        <dbReference type="ChEBI" id="CHEBI:456216"/>
        <dbReference type="EC" id="5.6.2.3"/>
    </reaction>
</comment>